<accession>A0A699H3J4</accession>
<dbReference type="PANTHER" id="PTHR11439">
    <property type="entry name" value="GAG-POL-RELATED RETROTRANSPOSON"/>
    <property type="match status" value="1"/>
</dbReference>
<feature type="region of interest" description="Disordered" evidence="1">
    <location>
        <begin position="172"/>
        <end position="223"/>
    </location>
</feature>
<dbReference type="InterPro" id="IPR013103">
    <property type="entry name" value="RVT_2"/>
</dbReference>
<gene>
    <name evidence="3" type="ORF">Tci_311523</name>
</gene>
<feature type="compositionally biased region" description="Low complexity" evidence="1">
    <location>
        <begin position="209"/>
        <end position="220"/>
    </location>
</feature>
<protein>
    <recommendedName>
        <fullName evidence="2">Reverse transcriptase Ty1/copia-type domain-containing protein</fullName>
    </recommendedName>
</protein>
<evidence type="ECO:0000259" key="2">
    <source>
        <dbReference type="Pfam" id="PF07727"/>
    </source>
</evidence>
<dbReference type="EMBL" id="BKCJ010105855">
    <property type="protein sequence ID" value="GEX39548.1"/>
    <property type="molecule type" value="Genomic_DNA"/>
</dbReference>
<proteinExistence type="predicted"/>
<sequence length="679" mass="75917">MVSRTVLTRSGLISLNTVRPVNTVQPRTAVNNAGPMKNVINNAYSTARRPINNRTTSRNSKINQKVNNVRATHVNTARPKVNTARPKVNTARPKAVINAVQENHVNVVKASACWVWRPKHNVLDHVSRNNGASISFRRFNYIDAQGRSKSWLGSPKETNFLTIISKDFPSAEFKLPGEEEKKDAEDPGNEDSEVPSTEEPRVNQENDENVNSTNNINTVSPADNTAGIKDNVVGENIVYGCADDPNMHALEEIGSFSDAENDDSGADMNNFDTYFQVNHVPTTRIHKDHPINQMDVKSAFLYGKIEEEVYACQPPGFEDPNFPNIVYKVEKALYGLHQAPKAWKEMCTEYEKIMHKKFQMSSIGELTFFLGMETISTPMKTKKPLLKDEDGVDIDEHLYRSMIGSLMYLISSRLDIMFVVCACARFQVNPKISHLYVVKRIFRHLKGQPKLGLWYPKDSPFDLAAYTNSDYVEASLDRKYIIGGCQFLGCRLISWQCKKQTVVANSITEAEYIAASNCCGQTTVKVKNINEEAQIHAKVDGKKVIIFEALIRRDLKFEEEGGVDCLSNEIIFEQLTLIGIKSSDEEHSLDASKQGRKIDDIDADKDISLVNVQDNQDMFDVKDDLGGEEVFVTQQGATVVEKDVDAAQDQVTTAATTTAGTTPTISMDEITLTKELIEI</sequence>
<comment type="caution">
    <text evidence="3">The sequence shown here is derived from an EMBL/GenBank/DDBJ whole genome shotgun (WGS) entry which is preliminary data.</text>
</comment>
<dbReference type="CDD" id="cd09272">
    <property type="entry name" value="RNase_HI_RT_Ty1"/>
    <property type="match status" value="1"/>
</dbReference>
<evidence type="ECO:0000256" key="1">
    <source>
        <dbReference type="SAM" id="MobiDB-lite"/>
    </source>
</evidence>
<feature type="compositionally biased region" description="Basic and acidic residues" evidence="1">
    <location>
        <begin position="175"/>
        <end position="185"/>
    </location>
</feature>
<feature type="domain" description="Reverse transcriptase Ty1/copia-type" evidence="2">
    <location>
        <begin position="285"/>
        <end position="348"/>
    </location>
</feature>
<dbReference type="PANTHER" id="PTHR11439:SF495">
    <property type="entry name" value="REVERSE TRANSCRIPTASE, RNA-DEPENDENT DNA POLYMERASE-RELATED"/>
    <property type="match status" value="1"/>
</dbReference>
<evidence type="ECO:0000313" key="3">
    <source>
        <dbReference type="EMBL" id="GEX39548.1"/>
    </source>
</evidence>
<name>A0A699H3J4_TANCI</name>
<dbReference type="Pfam" id="PF07727">
    <property type="entry name" value="RVT_2"/>
    <property type="match status" value="1"/>
</dbReference>
<organism evidence="3">
    <name type="scientific">Tanacetum cinerariifolium</name>
    <name type="common">Dalmatian daisy</name>
    <name type="synonym">Chrysanthemum cinerariifolium</name>
    <dbReference type="NCBI Taxonomy" id="118510"/>
    <lineage>
        <taxon>Eukaryota</taxon>
        <taxon>Viridiplantae</taxon>
        <taxon>Streptophyta</taxon>
        <taxon>Embryophyta</taxon>
        <taxon>Tracheophyta</taxon>
        <taxon>Spermatophyta</taxon>
        <taxon>Magnoliopsida</taxon>
        <taxon>eudicotyledons</taxon>
        <taxon>Gunneridae</taxon>
        <taxon>Pentapetalae</taxon>
        <taxon>asterids</taxon>
        <taxon>campanulids</taxon>
        <taxon>Asterales</taxon>
        <taxon>Asteraceae</taxon>
        <taxon>Asteroideae</taxon>
        <taxon>Anthemideae</taxon>
        <taxon>Anthemidinae</taxon>
        <taxon>Tanacetum</taxon>
    </lineage>
</organism>
<reference evidence="3" key="1">
    <citation type="journal article" date="2019" name="Sci. Rep.">
        <title>Draft genome of Tanacetum cinerariifolium, the natural source of mosquito coil.</title>
        <authorList>
            <person name="Yamashiro T."/>
            <person name="Shiraishi A."/>
            <person name="Satake H."/>
            <person name="Nakayama K."/>
        </authorList>
    </citation>
    <scope>NUCLEOTIDE SEQUENCE</scope>
</reference>
<dbReference type="AlphaFoldDB" id="A0A699H3J4"/>